<dbReference type="Proteomes" id="UP000054564">
    <property type="component" value="Unassembled WGS sequence"/>
</dbReference>
<sequence length="302" mass="34774">MVSSHLDELTFPHPFRFVCQAFTLRYPNPFAPHVITADTLDRSWDAESGILRSVRLVLKRGTIPGWAPRGIVEKSETWVLEESTINVLEGTMTLSNRNLDHRRVMEVVEKITLRAIGEVTEATSYVEVTSSWGFYAIRKRIEKYGISRFQRQSKNSRHGLELIIKLLRPSSPLRDPLLNAERINYPPSLAPTSPLKSRLRELRLRAQEKQRLISEMLRPGSKKESSPSDPDSEEDEEHEDDSLTAAEEAELEQLEREFSADPSSVIPDPSLPSNPSPQKRRWFWWWRWHLCSDSSSSESKKL</sequence>
<dbReference type="OrthoDB" id="341300at2759"/>
<feature type="domain" description="PRELI/MSF1" evidence="2">
    <location>
        <begin position="1"/>
        <end position="172"/>
    </location>
</feature>
<dbReference type="AlphaFoldDB" id="A0A0L0V0S5"/>
<dbReference type="InterPro" id="IPR037365">
    <property type="entry name" value="Slowmo/Ups"/>
</dbReference>
<evidence type="ECO:0000313" key="4">
    <source>
        <dbReference type="Proteomes" id="UP000054564"/>
    </source>
</evidence>
<comment type="caution">
    <text evidence="3">The sequence shown here is derived from an EMBL/GenBank/DDBJ whole genome shotgun (WGS) entry which is preliminary data.</text>
</comment>
<dbReference type="InterPro" id="IPR006797">
    <property type="entry name" value="PRELI/MSF1_dom"/>
</dbReference>
<dbReference type="PANTHER" id="PTHR11158">
    <property type="entry name" value="MSF1/PX19 RELATED"/>
    <property type="match status" value="1"/>
</dbReference>
<dbReference type="Pfam" id="PF04707">
    <property type="entry name" value="PRELI"/>
    <property type="match status" value="1"/>
</dbReference>
<name>A0A0L0V0S5_9BASI</name>
<dbReference type="EMBL" id="AJIL01000151">
    <property type="protein sequence ID" value="KNE92878.1"/>
    <property type="molecule type" value="Genomic_DNA"/>
</dbReference>
<evidence type="ECO:0000313" key="3">
    <source>
        <dbReference type="EMBL" id="KNE92878.1"/>
    </source>
</evidence>
<gene>
    <name evidence="3" type="ORF">PSTG_13727</name>
</gene>
<dbReference type="STRING" id="1165861.A0A0L0V0S5"/>
<proteinExistence type="predicted"/>
<protein>
    <recommendedName>
        <fullName evidence="2">PRELI/MSF1 domain-containing protein</fullName>
    </recommendedName>
</protein>
<accession>A0A0L0V0S5</accession>
<dbReference type="GO" id="GO:0005758">
    <property type="term" value="C:mitochondrial intermembrane space"/>
    <property type="evidence" value="ECO:0007669"/>
    <property type="project" value="InterPro"/>
</dbReference>
<evidence type="ECO:0000259" key="2">
    <source>
        <dbReference type="PROSITE" id="PS50904"/>
    </source>
</evidence>
<organism evidence="3 4">
    <name type="scientific">Puccinia striiformis f. sp. tritici PST-78</name>
    <dbReference type="NCBI Taxonomy" id="1165861"/>
    <lineage>
        <taxon>Eukaryota</taxon>
        <taxon>Fungi</taxon>
        <taxon>Dikarya</taxon>
        <taxon>Basidiomycota</taxon>
        <taxon>Pucciniomycotina</taxon>
        <taxon>Pucciniomycetes</taxon>
        <taxon>Pucciniales</taxon>
        <taxon>Pucciniaceae</taxon>
        <taxon>Puccinia</taxon>
    </lineage>
</organism>
<feature type="compositionally biased region" description="Acidic residues" evidence="1">
    <location>
        <begin position="230"/>
        <end position="252"/>
    </location>
</feature>
<evidence type="ECO:0000256" key="1">
    <source>
        <dbReference type="SAM" id="MobiDB-lite"/>
    </source>
</evidence>
<dbReference type="PROSITE" id="PS50904">
    <property type="entry name" value="PRELI_MSF1"/>
    <property type="match status" value="1"/>
</dbReference>
<keyword evidence="4" id="KW-1185">Reference proteome</keyword>
<reference evidence="4" key="1">
    <citation type="submission" date="2014-03" db="EMBL/GenBank/DDBJ databases">
        <title>The Genome Sequence of Puccinia striiformis f. sp. tritici PST-78.</title>
        <authorList>
            <consortium name="The Broad Institute Genome Sequencing Platform"/>
            <person name="Cuomo C."/>
            <person name="Hulbert S."/>
            <person name="Chen X."/>
            <person name="Walker B."/>
            <person name="Young S.K."/>
            <person name="Zeng Q."/>
            <person name="Gargeya S."/>
            <person name="Fitzgerald M."/>
            <person name="Haas B."/>
            <person name="Abouelleil A."/>
            <person name="Alvarado L."/>
            <person name="Arachchi H.M."/>
            <person name="Berlin A.M."/>
            <person name="Chapman S.B."/>
            <person name="Goldberg J."/>
            <person name="Griggs A."/>
            <person name="Gujja S."/>
            <person name="Hansen M."/>
            <person name="Howarth C."/>
            <person name="Imamovic A."/>
            <person name="Larimer J."/>
            <person name="McCowan C."/>
            <person name="Montmayeur A."/>
            <person name="Murphy C."/>
            <person name="Neiman D."/>
            <person name="Pearson M."/>
            <person name="Priest M."/>
            <person name="Roberts A."/>
            <person name="Saif S."/>
            <person name="Shea T."/>
            <person name="Sisk P."/>
            <person name="Sykes S."/>
            <person name="Wortman J."/>
            <person name="Nusbaum C."/>
            <person name="Birren B."/>
        </authorList>
    </citation>
    <scope>NUCLEOTIDE SEQUENCE [LARGE SCALE GENOMIC DNA]</scope>
    <source>
        <strain evidence="4">race PST-78</strain>
    </source>
</reference>
<feature type="region of interest" description="Disordered" evidence="1">
    <location>
        <begin position="213"/>
        <end position="278"/>
    </location>
</feature>